<evidence type="ECO:0000313" key="2">
    <source>
        <dbReference type="Proteomes" id="UP000326396"/>
    </source>
</evidence>
<comment type="caution">
    <text evidence="1">The sequence shown here is derived from an EMBL/GenBank/DDBJ whole genome shotgun (WGS) entry which is preliminary data.</text>
</comment>
<dbReference type="Proteomes" id="UP000326396">
    <property type="component" value="Linkage Group LG16"/>
</dbReference>
<evidence type="ECO:0000313" key="1">
    <source>
        <dbReference type="EMBL" id="KAD5508779.1"/>
    </source>
</evidence>
<accession>A0A5N6NYX4</accession>
<keyword evidence="2" id="KW-1185">Reference proteome</keyword>
<dbReference type="EMBL" id="SZYD01000008">
    <property type="protein sequence ID" value="KAD5508779.1"/>
    <property type="molecule type" value="Genomic_DNA"/>
</dbReference>
<sequence>MYTTFEDLSFKQHVDIQEDVHIGGGDGDYGNFDNPHDYIAKYFTKDEVIPLSSEYDDANGENRAQNGVRMLPESRNEGLIEKGRKYPGAVRPGPRNHLGRASGTLKISGDLPLSAWYTLEHCLGWGDAPGAENRENRLKSQISAGSFNFYASLDGSSIPNAKTTS</sequence>
<proteinExistence type="predicted"/>
<reference evidence="1 2" key="1">
    <citation type="submission" date="2019-05" db="EMBL/GenBank/DDBJ databases">
        <title>Mikania micrantha, genome provides insights into the molecular mechanism of rapid growth.</title>
        <authorList>
            <person name="Liu B."/>
        </authorList>
    </citation>
    <scope>NUCLEOTIDE SEQUENCE [LARGE SCALE GENOMIC DNA]</scope>
    <source>
        <strain evidence="1">NLD-2019</strain>
        <tissue evidence="1">Leaf</tissue>
    </source>
</reference>
<gene>
    <name evidence="1" type="ORF">E3N88_16482</name>
</gene>
<organism evidence="1 2">
    <name type="scientific">Mikania micrantha</name>
    <name type="common">bitter vine</name>
    <dbReference type="NCBI Taxonomy" id="192012"/>
    <lineage>
        <taxon>Eukaryota</taxon>
        <taxon>Viridiplantae</taxon>
        <taxon>Streptophyta</taxon>
        <taxon>Embryophyta</taxon>
        <taxon>Tracheophyta</taxon>
        <taxon>Spermatophyta</taxon>
        <taxon>Magnoliopsida</taxon>
        <taxon>eudicotyledons</taxon>
        <taxon>Gunneridae</taxon>
        <taxon>Pentapetalae</taxon>
        <taxon>asterids</taxon>
        <taxon>campanulids</taxon>
        <taxon>Asterales</taxon>
        <taxon>Asteraceae</taxon>
        <taxon>Asteroideae</taxon>
        <taxon>Heliantheae alliance</taxon>
        <taxon>Eupatorieae</taxon>
        <taxon>Mikania</taxon>
    </lineage>
</organism>
<dbReference type="AlphaFoldDB" id="A0A5N6NYX4"/>
<protein>
    <submittedName>
        <fullName evidence="1">Uncharacterized protein</fullName>
    </submittedName>
</protein>
<name>A0A5N6NYX4_9ASTR</name>